<dbReference type="PANTHER" id="PTHR30579">
    <property type="entry name" value="TRANSCRIPTIONAL REGULATOR"/>
    <property type="match status" value="1"/>
</dbReference>
<dbReference type="PANTHER" id="PTHR30579:SF7">
    <property type="entry name" value="HTH-TYPE TRANSCRIPTIONAL REGULATOR LRHA-RELATED"/>
    <property type="match status" value="1"/>
</dbReference>
<reference evidence="6" key="2">
    <citation type="journal article" date="2018" name="ISME J.">
        <title>A dynamic microbial community with high functional redundancy inhabits the cold, oxic subseafloor aquifer.</title>
        <authorList>
            <person name="Tully B.J."/>
            <person name="Wheat C.G."/>
            <person name="Glazer B.T."/>
            <person name="Huber J.A."/>
        </authorList>
    </citation>
    <scope>NUCLEOTIDE SEQUENCE</scope>
    <source>
        <strain evidence="6">NORP83</strain>
    </source>
</reference>
<keyword evidence="2" id="KW-0805">Transcription regulation</keyword>
<dbReference type="InterPro" id="IPR005119">
    <property type="entry name" value="LysR_subst-bd"/>
</dbReference>
<dbReference type="AlphaFoldDB" id="A0A2A4YRR1"/>
<reference key="1">
    <citation type="submission" date="2017-08" db="EMBL/GenBank/DDBJ databases">
        <title>A dynamic microbial community with high functional redundancy inhabits the cold, oxic subseafloor aquifer.</title>
        <authorList>
            <person name="Tully B.J."/>
            <person name="Wheat C.G."/>
            <person name="Glazer B.T."/>
            <person name="Huber J.A."/>
        </authorList>
    </citation>
    <scope>NUCLEOTIDE SEQUENCE [LARGE SCALE GENOMIC DNA]</scope>
</reference>
<evidence type="ECO:0000259" key="5">
    <source>
        <dbReference type="PROSITE" id="PS50931"/>
    </source>
</evidence>
<dbReference type="EMBL" id="NVUS01000029">
    <property type="protein sequence ID" value="PCI97496.1"/>
    <property type="molecule type" value="Genomic_DNA"/>
</dbReference>
<organism evidence="6">
    <name type="scientific">OCS116 cluster bacterium</name>
    <dbReference type="NCBI Taxonomy" id="2030921"/>
    <lineage>
        <taxon>Bacteria</taxon>
        <taxon>Pseudomonadati</taxon>
        <taxon>Pseudomonadota</taxon>
        <taxon>Alphaproteobacteria</taxon>
        <taxon>OCS116 cluster</taxon>
    </lineage>
</organism>
<dbReference type="InterPro" id="IPR036390">
    <property type="entry name" value="WH_DNA-bd_sf"/>
</dbReference>
<feature type="domain" description="HTH lysR-type" evidence="5">
    <location>
        <begin position="4"/>
        <end position="61"/>
    </location>
</feature>
<comment type="similarity">
    <text evidence="1">Belongs to the LysR transcriptional regulatory family.</text>
</comment>
<proteinExistence type="inferred from homology"/>
<dbReference type="InterPro" id="IPR050176">
    <property type="entry name" value="LTTR"/>
</dbReference>
<dbReference type="Gene3D" id="3.40.190.10">
    <property type="entry name" value="Periplasmic binding protein-like II"/>
    <property type="match status" value="2"/>
</dbReference>
<dbReference type="PROSITE" id="PS50931">
    <property type="entry name" value="HTH_LYSR"/>
    <property type="match status" value="1"/>
</dbReference>
<dbReference type="Pfam" id="PF00126">
    <property type="entry name" value="HTH_1"/>
    <property type="match status" value="1"/>
</dbReference>
<name>A0A2A4YRR1_9PROT</name>
<evidence type="ECO:0000256" key="4">
    <source>
        <dbReference type="ARBA" id="ARBA00023163"/>
    </source>
</evidence>
<evidence type="ECO:0000313" key="6">
    <source>
        <dbReference type="EMBL" id="PCI97496.1"/>
    </source>
</evidence>
<gene>
    <name evidence="6" type="ORF">COB13_15630</name>
</gene>
<dbReference type="InterPro" id="IPR000847">
    <property type="entry name" value="LysR_HTH_N"/>
</dbReference>
<dbReference type="SUPFAM" id="SSF46785">
    <property type="entry name" value="Winged helix' DNA-binding domain"/>
    <property type="match status" value="1"/>
</dbReference>
<sequence>MKNLDIAILRSFVAAANYGSIALASEYVNRTQGAVSMQIGKLEAMVGKKLFYRGKSGVSLTEAGQNMIIYARKILSINDEAISATESSDLEGVLKLGIPQDLGIKYMPELLGQYKRAFPNIRIIIYVDSNYNLSRRVRESELDIAILLSVGNFENATFISKLATKWIGPADYIFEPDMPLSLLLPPTPCHYFEMAQNGLKERNINCQVDFVSGNMLSIWAAVEAGLGLTIRNSLNTPPQLQTLDHIKELPPLADSTIWMLESTNNDHKIRQQFIDFLCPKLTQMLSVHV</sequence>
<accession>A0A2A4YRR1</accession>
<dbReference type="GO" id="GO:0003700">
    <property type="term" value="F:DNA-binding transcription factor activity"/>
    <property type="evidence" value="ECO:0007669"/>
    <property type="project" value="InterPro"/>
</dbReference>
<keyword evidence="3" id="KW-0238">DNA-binding</keyword>
<keyword evidence="4" id="KW-0804">Transcription</keyword>
<dbReference type="Pfam" id="PF03466">
    <property type="entry name" value="LysR_substrate"/>
    <property type="match status" value="1"/>
</dbReference>
<dbReference type="InterPro" id="IPR036388">
    <property type="entry name" value="WH-like_DNA-bd_sf"/>
</dbReference>
<comment type="caution">
    <text evidence="6">The sequence shown here is derived from an EMBL/GenBank/DDBJ whole genome shotgun (WGS) entry which is preliminary data.</text>
</comment>
<dbReference type="SUPFAM" id="SSF53850">
    <property type="entry name" value="Periplasmic binding protein-like II"/>
    <property type="match status" value="1"/>
</dbReference>
<evidence type="ECO:0000256" key="2">
    <source>
        <dbReference type="ARBA" id="ARBA00023015"/>
    </source>
</evidence>
<evidence type="ECO:0000256" key="3">
    <source>
        <dbReference type="ARBA" id="ARBA00023125"/>
    </source>
</evidence>
<dbReference type="GO" id="GO:0003677">
    <property type="term" value="F:DNA binding"/>
    <property type="evidence" value="ECO:0007669"/>
    <property type="project" value="UniProtKB-KW"/>
</dbReference>
<evidence type="ECO:0000256" key="1">
    <source>
        <dbReference type="ARBA" id="ARBA00009437"/>
    </source>
</evidence>
<protein>
    <recommendedName>
        <fullName evidence="5">HTH lysR-type domain-containing protein</fullName>
    </recommendedName>
</protein>
<dbReference type="Gene3D" id="1.10.10.10">
    <property type="entry name" value="Winged helix-like DNA-binding domain superfamily/Winged helix DNA-binding domain"/>
    <property type="match status" value="1"/>
</dbReference>